<dbReference type="EMBL" id="JAJKFT010000002">
    <property type="protein sequence ID" value="MCC9627161.1"/>
    <property type="molecule type" value="Genomic_DNA"/>
</dbReference>
<dbReference type="Gene3D" id="3.40.720.10">
    <property type="entry name" value="Alkaline Phosphatase, subunit A"/>
    <property type="match status" value="1"/>
</dbReference>
<proteinExistence type="predicted"/>
<dbReference type="PANTHER" id="PTHR43737:SF1">
    <property type="entry name" value="DUF1501 DOMAIN-CONTAINING PROTEIN"/>
    <property type="match status" value="1"/>
</dbReference>
<dbReference type="InterPro" id="IPR006311">
    <property type="entry name" value="TAT_signal"/>
</dbReference>
<sequence>MPFSQVRRDFLYGLGASLGAVAFNSLLADEASQRDPLAARQGHHPAKAKSCIFIFLEGGPSHIDTFDPKPELEKLHMKEFVRKDQFASGMASGKRYYIKSPFTFSPRGKSGLVMSDQFRHLGQVADELCIYHGCQGESIDHPTACYHMNTGNRFGGDPAMGAWTTYGLGTENQNLPAFVVLPEVAYPQGGAANWSNGFLSPTYQGTPLRASGDPILDLRPQPGVTEWRQRKNLDLLASLNAADQVRYPQHQELAARMDAYELAFRMQAEVPGIVDLKSETEATLEAYGLNNPETESVGRRCLLARRLVESGVRFVQIWIGGWDSHDYLERSHSARIRAFDQPVAALVADLRSRGLLDETLVVCTGEFGRSPDNGVRGGENKVGRDHNAKAMSMWMAGGGVKRGERIGATDEIGGSAVEVVHPIRDVHCTLLHLLGLNDNKLTFFHEGRYKQLSQIGGSVIKEIIA</sequence>
<reference evidence="1" key="1">
    <citation type="submission" date="2021-11" db="EMBL/GenBank/DDBJ databases">
        <title>Genome sequence.</title>
        <authorList>
            <person name="Sun Q."/>
        </authorList>
    </citation>
    <scope>NUCLEOTIDE SEQUENCE</scope>
    <source>
        <strain evidence="1">JC732</strain>
    </source>
</reference>
<gene>
    <name evidence="1" type="ORF">LOC68_01960</name>
</gene>
<keyword evidence="2" id="KW-1185">Reference proteome</keyword>
<dbReference type="AlphaFoldDB" id="A0A9X1SF31"/>
<accession>A0A9X1SF31</accession>
<organism evidence="1 2">
    <name type="scientific">Blastopirellula sediminis</name>
    <dbReference type="NCBI Taxonomy" id="2894196"/>
    <lineage>
        <taxon>Bacteria</taxon>
        <taxon>Pseudomonadati</taxon>
        <taxon>Planctomycetota</taxon>
        <taxon>Planctomycetia</taxon>
        <taxon>Pirellulales</taxon>
        <taxon>Pirellulaceae</taxon>
        <taxon>Blastopirellula</taxon>
    </lineage>
</organism>
<protein>
    <submittedName>
        <fullName evidence="1">DUF1501 domain-containing protein</fullName>
    </submittedName>
</protein>
<evidence type="ECO:0000313" key="1">
    <source>
        <dbReference type="EMBL" id="MCC9627161.1"/>
    </source>
</evidence>
<dbReference type="InterPro" id="IPR017850">
    <property type="entry name" value="Alkaline_phosphatase_core_sf"/>
</dbReference>
<dbReference type="RefSeq" id="WP_230215033.1">
    <property type="nucleotide sequence ID" value="NZ_JAJKFT010000002.1"/>
</dbReference>
<name>A0A9X1SF31_9BACT</name>
<dbReference type="PANTHER" id="PTHR43737">
    <property type="entry name" value="BLL7424 PROTEIN"/>
    <property type="match status" value="1"/>
</dbReference>
<dbReference type="PROSITE" id="PS51318">
    <property type="entry name" value="TAT"/>
    <property type="match status" value="1"/>
</dbReference>
<dbReference type="SUPFAM" id="SSF53649">
    <property type="entry name" value="Alkaline phosphatase-like"/>
    <property type="match status" value="1"/>
</dbReference>
<evidence type="ECO:0000313" key="2">
    <source>
        <dbReference type="Proteomes" id="UP001139103"/>
    </source>
</evidence>
<dbReference type="Pfam" id="PF07394">
    <property type="entry name" value="DUF1501"/>
    <property type="match status" value="1"/>
</dbReference>
<dbReference type="InterPro" id="IPR010869">
    <property type="entry name" value="DUF1501"/>
</dbReference>
<dbReference type="Proteomes" id="UP001139103">
    <property type="component" value="Unassembled WGS sequence"/>
</dbReference>
<comment type="caution">
    <text evidence="1">The sequence shown here is derived from an EMBL/GenBank/DDBJ whole genome shotgun (WGS) entry which is preliminary data.</text>
</comment>